<dbReference type="Gene3D" id="3.20.20.140">
    <property type="entry name" value="Metal-dependent hydrolases"/>
    <property type="match status" value="2"/>
</dbReference>
<dbReference type="InterPro" id="IPR032466">
    <property type="entry name" value="Metal_Hydrolase"/>
</dbReference>
<evidence type="ECO:0000313" key="3">
    <source>
        <dbReference type="Proteomes" id="UP000290408"/>
    </source>
</evidence>
<dbReference type="AlphaFoldDB" id="A0A4P6MTP5"/>
<accession>A0A4P6MTP5</accession>
<keyword evidence="3" id="KW-1185">Reference proteome</keyword>
<dbReference type="GO" id="GO:0016810">
    <property type="term" value="F:hydrolase activity, acting on carbon-nitrogen (but not peptide) bonds"/>
    <property type="evidence" value="ECO:0007669"/>
    <property type="project" value="InterPro"/>
</dbReference>
<sequence>MSVDRTLRNASISGRLRDLHIVGGLLADRGAAGAAEVDLEGARLIPGLHDHHIHLAAAAAAVDSVSLTPDELVAGGGLGALLRAARQRHPEGWLRGIGYDLTQSGWLDRRDLDEVAVGPVRIQDRTGSRWVLDSTGLAEVLGDRADGSPQPDGVERDAAGRPTGHLVRLDAWMRERLPPHQPDWLRLGQRLAAHGVTSVTDAGHLNDLAALAMLASANLPQRIWAMTKGSVTSFAMPEPTGRVVVDAVKIVLDDDALPRLDLLAQQVEAAHAVDRGVAVHCVTDVQLALALSAGLGPGDRIEHANVVPEGYAELIARAGVAVCVQPGLIATRGDRYLDEVEPDRHHELFRLRALAAAGVPLLGGSDAPLGPISPWRGIEAATTRRTGSGAVLGADEGLGPVTAAKMYQRSAGRGWPVRVLAPGDPADLLVLGDDAPSGPEVVATLVEGVVVHGSL</sequence>
<dbReference type="KEGG" id="jli:EXU32_13385"/>
<gene>
    <name evidence="2" type="ORF">EXU32_13385</name>
</gene>
<feature type="domain" description="Amidohydrolase 3" evidence="1">
    <location>
        <begin position="36"/>
        <end position="452"/>
    </location>
</feature>
<keyword evidence="2" id="KW-0378">Hydrolase</keyword>
<dbReference type="Gene3D" id="2.30.40.10">
    <property type="entry name" value="Urease, subunit C, domain 1"/>
    <property type="match status" value="1"/>
</dbReference>
<evidence type="ECO:0000259" key="1">
    <source>
        <dbReference type="Pfam" id="PF07969"/>
    </source>
</evidence>
<name>A0A4P6MTP5_9MICO</name>
<dbReference type="Pfam" id="PF07969">
    <property type="entry name" value="Amidohydro_3"/>
    <property type="match status" value="1"/>
</dbReference>
<protein>
    <submittedName>
        <fullName evidence="2">Amidohydrolase</fullName>
    </submittedName>
</protein>
<dbReference type="PANTHER" id="PTHR22642">
    <property type="entry name" value="IMIDAZOLONEPROPIONASE"/>
    <property type="match status" value="1"/>
</dbReference>
<dbReference type="PANTHER" id="PTHR22642:SF2">
    <property type="entry name" value="PROTEIN LONG AFTER FAR-RED 3"/>
    <property type="match status" value="1"/>
</dbReference>
<organism evidence="2 3">
    <name type="scientific">Janibacter limosus</name>
    <dbReference type="NCBI Taxonomy" id="53458"/>
    <lineage>
        <taxon>Bacteria</taxon>
        <taxon>Bacillati</taxon>
        <taxon>Actinomycetota</taxon>
        <taxon>Actinomycetes</taxon>
        <taxon>Micrococcales</taxon>
        <taxon>Intrasporangiaceae</taxon>
        <taxon>Janibacter</taxon>
    </lineage>
</organism>
<dbReference type="InterPro" id="IPR011059">
    <property type="entry name" value="Metal-dep_hydrolase_composite"/>
</dbReference>
<dbReference type="RefSeq" id="WP_130630345.1">
    <property type="nucleotide sequence ID" value="NZ_CP036164.1"/>
</dbReference>
<dbReference type="OrthoDB" id="3238066at2"/>
<proteinExistence type="predicted"/>
<dbReference type="Proteomes" id="UP000290408">
    <property type="component" value="Chromosome"/>
</dbReference>
<reference evidence="2 3" key="1">
    <citation type="submission" date="2019-02" db="EMBL/GenBank/DDBJ databases">
        <title>Genomic data mining of an Antarctic deep-sea actinobacterium, Janibacterlimosus P3-3-X1.</title>
        <authorList>
            <person name="Liao L."/>
            <person name="Chen B."/>
        </authorList>
    </citation>
    <scope>NUCLEOTIDE SEQUENCE [LARGE SCALE GENOMIC DNA]</scope>
    <source>
        <strain evidence="2 3">P3-3-X1</strain>
    </source>
</reference>
<dbReference type="Gene3D" id="3.10.310.70">
    <property type="match status" value="1"/>
</dbReference>
<dbReference type="EMBL" id="CP036164">
    <property type="protein sequence ID" value="QBF47151.1"/>
    <property type="molecule type" value="Genomic_DNA"/>
</dbReference>
<dbReference type="InterPro" id="IPR013108">
    <property type="entry name" value="Amidohydro_3"/>
</dbReference>
<evidence type="ECO:0000313" key="2">
    <source>
        <dbReference type="EMBL" id="QBF47151.1"/>
    </source>
</evidence>
<dbReference type="SUPFAM" id="SSF51556">
    <property type="entry name" value="Metallo-dependent hydrolases"/>
    <property type="match status" value="1"/>
</dbReference>